<keyword evidence="2" id="KW-1185">Reference proteome</keyword>
<proteinExistence type="predicted"/>
<reference evidence="1 2" key="1">
    <citation type="submission" date="2013-12" db="EMBL/GenBank/DDBJ databases">
        <authorList>
            <person name="Cubeta M."/>
            <person name="Pakala S."/>
            <person name="Fedorova N."/>
            <person name="Thomas E."/>
            <person name="Dean R."/>
            <person name="Jabaji S."/>
            <person name="Neate S."/>
            <person name="Toda T."/>
            <person name="Tavantzis S."/>
            <person name="Vilgalys R."/>
            <person name="Bharathan N."/>
            <person name="Pakala S."/>
            <person name="Losada L.S."/>
            <person name="Zafar N."/>
            <person name="Nierman W."/>
        </authorList>
    </citation>
    <scope>NUCLEOTIDE SEQUENCE [LARGE SCALE GENOMIC DNA]</scope>
    <source>
        <strain evidence="1 2">123E</strain>
    </source>
</reference>
<sequence>MYLKWYITLKSRDITSLIPCECFDSPRVCLVPALSREGSHKVNCPNHIYVAPQCTPCTSSIRGLPQSGSPRSARYKSRGPPLHIVAFSPRRPSATQHTLHEERAHFCIKRAKTHLESFTTLKIIRCPTVVCSFTRDGFLL</sequence>
<organism evidence="1 2">
    <name type="scientific">Rhizoctonia solani 123E</name>
    <dbReference type="NCBI Taxonomy" id="1423351"/>
    <lineage>
        <taxon>Eukaryota</taxon>
        <taxon>Fungi</taxon>
        <taxon>Dikarya</taxon>
        <taxon>Basidiomycota</taxon>
        <taxon>Agaricomycotina</taxon>
        <taxon>Agaricomycetes</taxon>
        <taxon>Cantharellales</taxon>
        <taxon>Ceratobasidiaceae</taxon>
        <taxon>Rhizoctonia</taxon>
    </lineage>
</organism>
<dbReference type="AlphaFoldDB" id="A0A074S0A6"/>
<accession>A0A074S0A6</accession>
<dbReference type="EMBL" id="AZST01000264">
    <property type="protein sequence ID" value="KEP50318.1"/>
    <property type="molecule type" value="Genomic_DNA"/>
</dbReference>
<dbReference type="Proteomes" id="UP000027456">
    <property type="component" value="Unassembled WGS sequence"/>
</dbReference>
<protein>
    <submittedName>
        <fullName evidence="1">Uncharacterized protein</fullName>
    </submittedName>
</protein>
<evidence type="ECO:0000313" key="2">
    <source>
        <dbReference type="Proteomes" id="UP000027456"/>
    </source>
</evidence>
<dbReference type="HOGENOM" id="CLU_1836262_0_0_1"/>
<name>A0A074S0A6_9AGAM</name>
<evidence type="ECO:0000313" key="1">
    <source>
        <dbReference type="EMBL" id="KEP50318.1"/>
    </source>
</evidence>
<gene>
    <name evidence="1" type="ORF">V565_082160</name>
</gene>
<comment type="caution">
    <text evidence="1">The sequence shown here is derived from an EMBL/GenBank/DDBJ whole genome shotgun (WGS) entry which is preliminary data.</text>
</comment>